<proteinExistence type="predicted"/>
<organism evidence="2 3">
    <name type="scientific">Candidatus Accumulibacter vicinus</name>
    <dbReference type="NCBI Taxonomy" id="2954382"/>
    <lineage>
        <taxon>Bacteria</taxon>
        <taxon>Pseudomonadati</taxon>
        <taxon>Pseudomonadota</taxon>
        <taxon>Betaproteobacteria</taxon>
        <taxon>Candidatus Accumulibacter</taxon>
    </lineage>
</organism>
<dbReference type="STRING" id="1457154.CAPSK01_000822"/>
<evidence type="ECO:0000313" key="3">
    <source>
        <dbReference type="Proteomes" id="UP000019812"/>
    </source>
</evidence>
<dbReference type="Proteomes" id="UP000019812">
    <property type="component" value="Unassembled WGS sequence"/>
</dbReference>
<dbReference type="CDD" id="cd06260">
    <property type="entry name" value="DUF820-like"/>
    <property type="match status" value="1"/>
</dbReference>
<dbReference type="RefSeq" id="WP_034922651.1">
    <property type="nucleotide sequence ID" value="NZ_JDSS02000013.1"/>
</dbReference>
<protein>
    <recommendedName>
        <fullName evidence="1">Putative restriction endonuclease domain-containing protein</fullName>
    </recommendedName>
</protein>
<evidence type="ECO:0000313" key="2">
    <source>
        <dbReference type="EMBL" id="KFB69559.1"/>
    </source>
</evidence>
<dbReference type="Gene3D" id="3.90.1570.10">
    <property type="entry name" value="tt1808, chain A"/>
    <property type="match status" value="1"/>
</dbReference>
<dbReference type="PANTHER" id="PTHR36558">
    <property type="entry name" value="GLR1098 PROTEIN"/>
    <property type="match status" value="1"/>
</dbReference>
<dbReference type="AlphaFoldDB" id="A0A084Y4B5"/>
<dbReference type="InterPro" id="IPR008538">
    <property type="entry name" value="Uma2"/>
</dbReference>
<dbReference type="PANTHER" id="PTHR36558:SF1">
    <property type="entry name" value="RESTRICTION ENDONUCLEASE DOMAIN-CONTAINING PROTEIN-RELATED"/>
    <property type="match status" value="1"/>
</dbReference>
<dbReference type="EMBL" id="JDSS02000013">
    <property type="protein sequence ID" value="KFB69559.1"/>
    <property type="molecule type" value="Genomic_DNA"/>
</dbReference>
<feature type="domain" description="Putative restriction endonuclease" evidence="1">
    <location>
        <begin position="12"/>
        <end position="176"/>
    </location>
</feature>
<dbReference type="SUPFAM" id="SSF52980">
    <property type="entry name" value="Restriction endonuclease-like"/>
    <property type="match status" value="1"/>
</dbReference>
<dbReference type="InterPro" id="IPR012296">
    <property type="entry name" value="Nuclease_put_TT1808"/>
</dbReference>
<gene>
    <name evidence="2" type="ORF">CAPSK01_000822</name>
</gene>
<accession>A0A084Y4B5</accession>
<reference evidence="2 3" key="1">
    <citation type="submission" date="2014-07" db="EMBL/GenBank/DDBJ databases">
        <title>Expanding our view of genomic diversity in Candidatus Accumulibacter clades.</title>
        <authorList>
            <person name="Skennerton C.T."/>
            <person name="Barr J.J."/>
            <person name="Slater F.R."/>
            <person name="Bond P.L."/>
            <person name="Tyson G.W."/>
        </authorList>
    </citation>
    <scope>NUCLEOTIDE SEQUENCE [LARGE SCALE GENOMIC DNA]</scope>
    <source>
        <strain evidence="3">SK-01</strain>
    </source>
</reference>
<evidence type="ECO:0000259" key="1">
    <source>
        <dbReference type="Pfam" id="PF05685"/>
    </source>
</evidence>
<dbReference type="Pfam" id="PF05685">
    <property type="entry name" value="Uma2"/>
    <property type="match status" value="1"/>
</dbReference>
<comment type="caution">
    <text evidence="2">The sequence shown here is derived from an EMBL/GenBank/DDBJ whole genome shotgun (WGS) entry which is preliminary data.</text>
</comment>
<sequence length="193" mass="22020">MVKTASLPSFTFEHYLEWENRQPLRHEFIRGEVFAMTGASDLHNELSGNLYTLLRQHLRGTECRVFMADVKLRVEAADCGFYPDLLVTCAESDRADRHVKRSPVVVVEVLSASTAAFDIGEKFAACRQLVSLREYVLVDQERIRIQVYRRLNEQWFVDSVGPGEQLRLESVGLKCPVERVYEDLSRAAPGARS</sequence>
<name>A0A084Y4B5_9PROT</name>
<dbReference type="InterPro" id="IPR011335">
    <property type="entry name" value="Restrct_endonuc-II-like"/>
</dbReference>